<reference evidence="3 4" key="1">
    <citation type="submission" date="2021-06" db="EMBL/GenBank/DDBJ databases">
        <title>Caerostris extrusa draft genome.</title>
        <authorList>
            <person name="Kono N."/>
            <person name="Arakawa K."/>
        </authorList>
    </citation>
    <scope>NUCLEOTIDE SEQUENCE [LARGE SCALE GENOMIC DNA]</scope>
</reference>
<dbReference type="EMBL" id="BPLR01014109">
    <property type="protein sequence ID" value="GIY66356.1"/>
    <property type="molecule type" value="Genomic_DNA"/>
</dbReference>
<feature type="compositionally biased region" description="Polar residues" evidence="1">
    <location>
        <begin position="1"/>
        <end position="20"/>
    </location>
</feature>
<feature type="domain" description="F-box" evidence="2">
    <location>
        <begin position="25"/>
        <end position="62"/>
    </location>
</feature>
<organism evidence="3 4">
    <name type="scientific">Caerostris extrusa</name>
    <name type="common">Bark spider</name>
    <name type="synonym">Caerostris bankana</name>
    <dbReference type="NCBI Taxonomy" id="172846"/>
    <lineage>
        <taxon>Eukaryota</taxon>
        <taxon>Metazoa</taxon>
        <taxon>Ecdysozoa</taxon>
        <taxon>Arthropoda</taxon>
        <taxon>Chelicerata</taxon>
        <taxon>Arachnida</taxon>
        <taxon>Araneae</taxon>
        <taxon>Araneomorphae</taxon>
        <taxon>Entelegynae</taxon>
        <taxon>Araneoidea</taxon>
        <taxon>Araneidae</taxon>
        <taxon>Caerostris</taxon>
    </lineage>
</organism>
<protein>
    <recommendedName>
        <fullName evidence="2">F-box domain-containing protein</fullName>
    </recommendedName>
</protein>
<evidence type="ECO:0000256" key="1">
    <source>
        <dbReference type="SAM" id="MobiDB-lite"/>
    </source>
</evidence>
<gene>
    <name evidence="3" type="ORF">CEXT_683191</name>
</gene>
<dbReference type="Gene3D" id="1.20.1280.50">
    <property type="match status" value="1"/>
</dbReference>
<evidence type="ECO:0000313" key="3">
    <source>
        <dbReference type="EMBL" id="GIY66356.1"/>
    </source>
</evidence>
<evidence type="ECO:0000259" key="2">
    <source>
        <dbReference type="Pfam" id="PF12937"/>
    </source>
</evidence>
<dbReference type="InterPro" id="IPR036047">
    <property type="entry name" value="F-box-like_dom_sf"/>
</dbReference>
<feature type="region of interest" description="Disordered" evidence="1">
    <location>
        <begin position="1"/>
        <end position="25"/>
    </location>
</feature>
<proteinExistence type="predicted"/>
<sequence length="113" mass="12675">MQSEESAGPLASSSSKPTQQRKQDWDRLPTYALERIFSFLNHRDRSKASVVCKSWAEATSRPVCGNRPSSSSPRISTANRSLIRGMLSTGTIFCCCFLTHWVDQTHESVWTHG</sequence>
<dbReference type="Proteomes" id="UP001054945">
    <property type="component" value="Unassembled WGS sequence"/>
</dbReference>
<keyword evidence="4" id="KW-1185">Reference proteome</keyword>
<comment type="caution">
    <text evidence="3">The sequence shown here is derived from an EMBL/GenBank/DDBJ whole genome shotgun (WGS) entry which is preliminary data.</text>
</comment>
<dbReference type="AlphaFoldDB" id="A0AAV4V8C6"/>
<dbReference type="Pfam" id="PF12937">
    <property type="entry name" value="F-box-like"/>
    <property type="match status" value="1"/>
</dbReference>
<dbReference type="SUPFAM" id="SSF81383">
    <property type="entry name" value="F-box domain"/>
    <property type="match status" value="1"/>
</dbReference>
<name>A0AAV4V8C6_CAEEX</name>
<dbReference type="InterPro" id="IPR001810">
    <property type="entry name" value="F-box_dom"/>
</dbReference>
<evidence type="ECO:0000313" key="4">
    <source>
        <dbReference type="Proteomes" id="UP001054945"/>
    </source>
</evidence>
<accession>A0AAV4V8C6</accession>